<feature type="binding site" evidence="4">
    <location>
        <position position="129"/>
    </location>
    <ligand>
        <name>Fe cation</name>
        <dbReference type="ChEBI" id="CHEBI:24875"/>
        <label>1</label>
    </ligand>
</feature>
<dbReference type="Proteomes" id="UP000294678">
    <property type="component" value="Unassembled WGS sequence"/>
</dbReference>
<accession>A0AA46E0L8</accession>
<dbReference type="EC" id="1.17.4.1" evidence="2"/>
<dbReference type="Gene3D" id="1.10.620.20">
    <property type="entry name" value="Ribonucleotide Reductase, subunit A"/>
    <property type="match status" value="1"/>
</dbReference>
<keyword evidence="2 4" id="KW-0408">Iron</keyword>
<feature type="binding site" evidence="4">
    <location>
        <position position="126"/>
    </location>
    <ligand>
        <name>Fe cation</name>
        <dbReference type="ChEBI" id="CHEBI:24875"/>
        <label>1</label>
    </ligand>
</feature>
<dbReference type="SUPFAM" id="SSF47240">
    <property type="entry name" value="Ferritin-like"/>
    <property type="match status" value="1"/>
</dbReference>
<evidence type="ECO:0000313" key="5">
    <source>
        <dbReference type="EMBL" id="TDT72556.1"/>
    </source>
</evidence>
<keyword evidence="2" id="KW-0215">Deoxyribonucleotide synthesis</keyword>
<dbReference type="PIRSF" id="PIRSF000355">
    <property type="entry name" value="NrdB"/>
    <property type="match status" value="1"/>
</dbReference>
<feature type="binding site" evidence="4">
    <location>
        <position position="126"/>
    </location>
    <ligand>
        <name>Fe cation</name>
        <dbReference type="ChEBI" id="CHEBI:24875"/>
        <label>2</label>
    </ligand>
</feature>
<feature type="binding site" evidence="4">
    <location>
        <position position="227"/>
    </location>
    <ligand>
        <name>Fe cation</name>
        <dbReference type="ChEBI" id="CHEBI:24875"/>
        <label>2</label>
    </ligand>
</feature>
<evidence type="ECO:0000256" key="2">
    <source>
        <dbReference type="PIRNR" id="PIRNR000355"/>
    </source>
</evidence>
<dbReference type="PANTHER" id="PTHR23409:SF18">
    <property type="entry name" value="RIBONUCLEOSIDE-DIPHOSPHATE REDUCTASE SUBUNIT M2"/>
    <property type="match status" value="1"/>
</dbReference>
<feature type="binding site" evidence="4">
    <location>
        <position position="193"/>
    </location>
    <ligand>
        <name>Fe cation</name>
        <dbReference type="ChEBI" id="CHEBI:24875"/>
        <label>2</label>
    </ligand>
</feature>
<feature type="active site" evidence="3">
    <location>
        <position position="133"/>
    </location>
</feature>
<evidence type="ECO:0000256" key="1">
    <source>
        <dbReference type="ARBA" id="ARBA00009303"/>
    </source>
</evidence>
<dbReference type="GO" id="GO:0004748">
    <property type="term" value="F:ribonucleoside-diphosphate reductase activity, thioredoxin disulfide as acceptor"/>
    <property type="evidence" value="ECO:0007669"/>
    <property type="project" value="UniProtKB-EC"/>
</dbReference>
<dbReference type="RefSeq" id="WP_134112270.1">
    <property type="nucleotide sequence ID" value="NZ_SOBG01000001.1"/>
</dbReference>
<comment type="similarity">
    <text evidence="1 2">Belongs to the ribonucleoside diphosphate reductase small chain family.</text>
</comment>
<dbReference type="GO" id="GO:0009263">
    <property type="term" value="P:deoxyribonucleotide biosynthetic process"/>
    <property type="evidence" value="ECO:0007669"/>
    <property type="project" value="UniProtKB-KW"/>
</dbReference>
<keyword evidence="2 4" id="KW-0479">Metal-binding</keyword>
<dbReference type="Pfam" id="PF00268">
    <property type="entry name" value="Ribonuc_red_sm"/>
    <property type="match status" value="1"/>
</dbReference>
<dbReference type="CDD" id="cd01049">
    <property type="entry name" value="RNRR2"/>
    <property type="match status" value="1"/>
</dbReference>
<gene>
    <name evidence="5" type="ORF">EV215_0366</name>
</gene>
<comment type="catalytic activity">
    <reaction evidence="2">
        <text>a 2'-deoxyribonucleoside 5'-diphosphate + [thioredoxin]-disulfide + H2O = a ribonucleoside 5'-diphosphate + [thioredoxin]-dithiol</text>
        <dbReference type="Rhea" id="RHEA:23252"/>
        <dbReference type="Rhea" id="RHEA-COMP:10698"/>
        <dbReference type="Rhea" id="RHEA-COMP:10700"/>
        <dbReference type="ChEBI" id="CHEBI:15377"/>
        <dbReference type="ChEBI" id="CHEBI:29950"/>
        <dbReference type="ChEBI" id="CHEBI:50058"/>
        <dbReference type="ChEBI" id="CHEBI:57930"/>
        <dbReference type="ChEBI" id="CHEBI:73316"/>
        <dbReference type="EC" id="1.17.4.1"/>
    </reaction>
</comment>
<comment type="caution">
    <text evidence="5">The sequence shown here is derived from an EMBL/GenBank/DDBJ whole genome shotgun (WGS) entry which is preliminary data.</text>
</comment>
<dbReference type="AlphaFoldDB" id="A0AA46E0L8"/>
<protein>
    <recommendedName>
        <fullName evidence="2">Ribonucleoside-diphosphate reductase subunit beta</fullName>
        <ecNumber evidence="2">1.17.4.1</ecNumber>
    </recommendedName>
</protein>
<keyword evidence="6" id="KW-1185">Reference proteome</keyword>
<dbReference type="InterPro" id="IPR033909">
    <property type="entry name" value="RNR_small"/>
</dbReference>
<feature type="binding site" evidence="4">
    <location>
        <position position="230"/>
    </location>
    <ligand>
        <name>Fe cation</name>
        <dbReference type="ChEBI" id="CHEBI:24875"/>
        <label>2</label>
    </ligand>
</feature>
<sequence>MSGKELEKLLTKKLLFNPKGNDNIEKRRIINGSTTNLFNLNNVKYKWANKLYRTMMENFWIPEKVDLTMDTLDYKKLTKFEKRAYDGILSFLVFLDSIQTNNVPKISEVITAPEINLVLSIQTYQEAIHSQSYAYTIESIIPVDDRENIYEFWRDDEVLFDRIKFIAKIYQKYHDNETIENFFKTLVADYLLEAIYFYNGFNFFYLLASRNLMPGTADIIRYINRDELSHVVLFQNIINDIKKENSEIFIDNIVYEMFDTAVKQEIEWTNHIIGDDVLGINKKSTEEYTKWLANQRLRSLGLNELYKGFDKNPYKHLEKIADTEGSGDTKANFFESTVTSYNQSSAVTGWDEI</sequence>
<evidence type="ECO:0000256" key="3">
    <source>
        <dbReference type="PIRSR" id="PIRSR000355-1"/>
    </source>
</evidence>
<organism evidence="5 6">
    <name type="scientific">Hypnocyclicus thermotrophus</name>
    <dbReference type="NCBI Taxonomy" id="1627895"/>
    <lineage>
        <taxon>Bacteria</taxon>
        <taxon>Fusobacteriati</taxon>
        <taxon>Fusobacteriota</taxon>
        <taxon>Fusobacteriia</taxon>
        <taxon>Fusobacteriales</taxon>
        <taxon>Fusobacteriaceae</taxon>
        <taxon>Hypnocyclicus</taxon>
    </lineage>
</organism>
<evidence type="ECO:0000256" key="4">
    <source>
        <dbReference type="PIRSR" id="PIRSR000355-2"/>
    </source>
</evidence>
<dbReference type="NCBIfam" id="NF007184">
    <property type="entry name" value="PRK09614.1-3"/>
    <property type="match status" value="1"/>
</dbReference>
<dbReference type="InterPro" id="IPR009078">
    <property type="entry name" value="Ferritin-like_SF"/>
</dbReference>
<comment type="function">
    <text evidence="2">Provides the precursors necessary for DNA synthesis. Catalyzes the biosynthesis of deoxyribonucleotides from the corresponding ribonucleotides.</text>
</comment>
<keyword evidence="2" id="KW-0560">Oxidoreductase</keyword>
<dbReference type="InterPro" id="IPR000358">
    <property type="entry name" value="RNR_small_fam"/>
</dbReference>
<evidence type="ECO:0000313" key="6">
    <source>
        <dbReference type="Proteomes" id="UP000294678"/>
    </source>
</evidence>
<proteinExistence type="inferred from homology"/>
<dbReference type="EMBL" id="SOBG01000001">
    <property type="protein sequence ID" value="TDT72556.1"/>
    <property type="molecule type" value="Genomic_DNA"/>
</dbReference>
<dbReference type="PANTHER" id="PTHR23409">
    <property type="entry name" value="RIBONUCLEOSIDE-DIPHOSPHATE REDUCTASE SMALL CHAIN"/>
    <property type="match status" value="1"/>
</dbReference>
<name>A0AA46E0L8_9FUSO</name>
<comment type="cofactor">
    <cofactor evidence="2 4">
        <name>Fe cation</name>
        <dbReference type="ChEBI" id="CHEBI:24875"/>
    </cofactor>
    <text evidence="2 4">Binds 2 iron ions per subunit.</text>
</comment>
<feature type="binding site" evidence="4">
    <location>
        <position position="96"/>
    </location>
    <ligand>
        <name>Fe cation</name>
        <dbReference type="ChEBI" id="CHEBI:24875"/>
        <label>1</label>
    </ligand>
</feature>
<dbReference type="GO" id="GO:0046872">
    <property type="term" value="F:metal ion binding"/>
    <property type="evidence" value="ECO:0007669"/>
    <property type="project" value="UniProtKB-KW"/>
</dbReference>
<dbReference type="InterPro" id="IPR012348">
    <property type="entry name" value="RNR-like"/>
</dbReference>
<reference evidence="5 6" key="1">
    <citation type="submission" date="2019-03" db="EMBL/GenBank/DDBJ databases">
        <title>Genomic Encyclopedia of Type Strains, Phase IV (KMG-IV): sequencing the most valuable type-strain genomes for metagenomic binning, comparative biology and taxonomic classification.</title>
        <authorList>
            <person name="Goeker M."/>
        </authorList>
    </citation>
    <scope>NUCLEOTIDE SEQUENCE [LARGE SCALE GENOMIC DNA]</scope>
    <source>
        <strain evidence="5 6">DSM 100055</strain>
    </source>
</reference>